<dbReference type="AlphaFoldDB" id="A0A643CK80"/>
<gene>
    <name evidence="1" type="ORF">FY207_03840</name>
</gene>
<reference evidence="1" key="1">
    <citation type="submission" date="2019-08" db="EMBL/GenBank/DDBJ databases">
        <authorList>
            <person name="Amaro Estrada I."/>
            <person name="Quiroz Castaneda R.E."/>
            <person name="Martinez Ocampo F."/>
            <person name="Rodriguez Camarillo S.D."/>
        </authorList>
    </citation>
    <scope>NUCLEOTIDE SEQUENCE</scope>
    <source>
        <strain evidence="1">MEX-30-184-02</strain>
    </source>
</reference>
<proteinExistence type="predicted"/>
<dbReference type="EMBL" id="VTCY01000012">
    <property type="protein sequence ID" value="KAB0451574.1"/>
    <property type="molecule type" value="Genomic_DNA"/>
</dbReference>
<organism evidence="1">
    <name type="scientific">Anaplasma marginale</name>
    <dbReference type="NCBI Taxonomy" id="770"/>
    <lineage>
        <taxon>Bacteria</taxon>
        <taxon>Pseudomonadati</taxon>
        <taxon>Pseudomonadota</taxon>
        <taxon>Alphaproteobacteria</taxon>
        <taxon>Rickettsiales</taxon>
        <taxon>Anaplasmataceae</taxon>
        <taxon>Anaplasma</taxon>
    </lineage>
</organism>
<sequence>MHRGDDLKDYREQTIQRNVCGVAQLVHKWYNTGAGLCTPSFSGLPVVGGACCTVSAPFLGSGAVLVHDHRSVAAVN</sequence>
<protein>
    <submittedName>
        <fullName evidence="1">Uncharacterized protein</fullName>
    </submittedName>
</protein>
<name>A0A643CK80_ANAMA</name>
<comment type="caution">
    <text evidence="1">The sequence shown here is derived from an EMBL/GenBank/DDBJ whole genome shotgun (WGS) entry which is preliminary data.</text>
</comment>
<evidence type="ECO:0000313" key="1">
    <source>
        <dbReference type="EMBL" id="KAB0451574.1"/>
    </source>
</evidence>
<accession>A0A643CK80</accession>